<dbReference type="SMART" id="SM00345">
    <property type="entry name" value="HTH_GNTR"/>
    <property type="match status" value="1"/>
</dbReference>
<evidence type="ECO:0000256" key="1">
    <source>
        <dbReference type="ARBA" id="ARBA00005384"/>
    </source>
</evidence>
<gene>
    <name evidence="7" type="ORF">CK240_13860</name>
</gene>
<proteinExistence type="inferred from homology"/>
<dbReference type="PROSITE" id="PS50949">
    <property type="entry name" value="HTH_GNTR"/>
    <property type="match status" value="1"/>
</dbReference>
<dbReference type="SUPFAM" id="SSF53383">
    <property type="entry name" value="PLP-dependent transferases"/>
    <property type="match status" value="1"/>
</dbReference>
<reference evidence="7 8" key="1">
    <citation type="submission" date="2017-09" db="EMBL/GenBank/DDBJ databases">
        <title>Paracoccus alkalisoli sp. nov., isolated from saline alkaline soil.</title>
        <authorList>
            <person name="Dong X."/>
            <person name="Zhang G."/>
        </authorList>
    </citation>
    <scope>NUCLEOTIDE SEQUENCE [LARGE SCALE GENOMIC DNA]</scope>
    <source>
        <strain evidence="7 8">WN007</strain>
    </source>
</reference>
<dbReference type="InterPro" id="IPR015424">
    <property type="entry name" value="PyrdxlP-dep_Trfase"/>
</dbReference>
<dbReference type="InterPro" id="IPR051446">
    <property type="entry name" value="HTH_trans_reg/aminotransferase"/>
</dbReference>
<dbReference type="InterPro" id="IPR015421">
    <property type="entry name" value="PyrdxlP-dep_Trfase_major"/>
</dbReference>
<evidence type="ECO:0000256" key="4">
    <source>
        <dbReference type="ARBA" id="ARBA00023125"/>
    </source>
</evidence>
<dbReference type="GO" id="GO:0003700">
    <property type="term" value="F:DNA-binding transcription factor activity"/>
    <property type="evidence" value="ECO:0007669"/>
    <property type="project" value="InterPro"/>
</dbReference>
<dbReference type="PANTHER" id="PTHR46577">
    <property type="entry name" value="HTH-TYPE TRANSCRIPTIONAL REGULATORY PROTEIN GABR"/>
    <property type="match status" value="1"/>
</dbReference>
<protein>
    <submittedName>
        <fullName evidence="7">GntR family transcriptional regulator</fullName>
    </submittedName>
</protein>
<accession>A0A2A2GFR1</accession>
<dbReference type="GO" id="GO:0030170">
    <property type="term" value="F:pyridoxal phosphate binding"/>
    <property type="evidence" value="ECO:0007669"/>
    <property type="project" value="InterPro"/>
</dbReference>
<comment type="caution">
    <text evidence="7">The sequence shown here is derived from an EMBL/GenBank/DDBJ whole genome shotgun (WGS) entry which is preliminary data.</text>
</comment>
<dbReference type="Gene3D" id="1.10.10.10">
    <property type="entry name" value="Winged helix-like DNA-binding domain superfamily/Winged helix DNA-binding domain"/>
    <property type="match status" value="1"/>
</dbReference>
<evidence type="ECO:0000313" key="8">
    <source>
        <dbReference type="Proteomes" id="UP000218023"/>
    </source>
</evidence>
<dbReference type="CDD" id="cd07377">
    <property type="entry name" value="WHTH_GntR"/>
    <property type="match status" value="1"/>
</dbReference>
<dbReference type="Gene3D" id="3.40.640.10">
    <property type="entry name" value="Type I PLP-dependent aspartate aminotransferase-like (Major domain)"/>
    <property type="match status" value="1"/>
</dbReference>
<dbReference type="Pfam" id="PF00392">
    <property type="entry name" value="GntR"/>
    <property type="match status" value="1"/>
</dbReference>
<sequence length="494" mass="53202">MAALLPLDSIRLRGAKDRPLQSRLIEGMIAAILEARCLPGTRLPSTRELAGALGVSRMTVTLVYAELGALGYIASRPRSGFVVAETVPNRRVAGQAPSARGEQVAWGDWLGASRPRQRVIRKPADWRSHPYPFLFGQADPRLFDHAAWRDCARRALGARDFGGLTIDLMTRDDPMLIDHICSSTLPRRGIAATPDQVLITVGSQNALYIALQILADPGRPVAIEEPGYPDFAETLRARGVPMRLVPVDAGGMDVGAIPPGTRIVIATPSHHIPTGATMPMARREALLRRASDDDLLVIEDDYDFEMSYLVPPMPALKSMDDAGRVIYLGSFSKSLFPGLRLGYLVASAPLIEAARALRAMILRHPPTQLQRVTAYFLAQGHYDTHITRLRAEMARRRAAVIAALEGTPFRIAGADRAGGTSLWMLAPPGIDSGDLARRAAARGVLIESGAVFFENPPAPCPCFRLGFGSIAVEQIAPGIAALAEALAETPPFGG</sequence>
<dbReference type="SUPFAM" id="SSF46785">
    <property type="entry name" value="Winged helix' DNA-binding domain"/>
    <property type="match status" value="1"/>
</dbReference>
<evidence type="ECO:0000256" key="2">
    <source>
        <dbReference type="ARBA" id="ARBA00022898"/>
    </source>
</evidence>
<evidence type="ECO:0000259" key="6">
    <source>
        <dbReference type="PROSITE" id="PS50949"/>
    </source>
</evidence>
<organism evidence="7 8">
    <name type="scientific">Paracoccus salipaludis</name>
    <dbReference type="NCBI Taxonomy" id="2032623"/>
    <lineage>
        <taxon>Bacteria</taxon>
        <taxon>Pseudomonadati</taxon>
        <taxon>Pseudomonadota</taxon>
        <taxon>Alphaproteobacteria</taxon>
        <taxon>Rhodobacterales</taxon>
        <taxon>Paracoccaceae</taxon>
        <taxon>Paracoccus</taxon>
    </lineage>
</organism>
<evidence type="ECO:0000256" key="3">
    <source>
        <dbReference type="ARBA" id="ARBA00023015"/>
    </source>
</evidence>
<dbReference type="EMBL" id="NSJZ01000014">
    <property type="protein sequence ID" value="PAU96476.1"/>
    <property type="molecule type" value="Genomic_DNA"/>
</dbReference>
<dbReference type="GO" id="GO:0003677">
    <property type="term" value="F:DNA binding"/>
    <property type="evidence" value="ECO:0007669"/>
    <property type="project" value="UniProtKB-KW"/>
</dbReference>
<keyword evidence="8" id="KW-1185">Reference proteome</keyword>
<evidence type="ECO:0000313" key="7">
    <source>
        <dbReference type="EMBL" id="PAU96476.1"/>
    </source>
</evidence>
<dbReference type="Proteomes" id="UP000218023">
    <property type="component" value="Unassembled WGS sequence"/>
</dbReference>
<dbReference type="OrthoDB" id="9808770at2"/>
<dbReference type="InterPro" id="IPR036390">
    <property type="entry name" value="WH_DNA-bd_sf"/>
</dbReference>
<feature type="domain" description="HTH gntR-type" evidence="6">
    <location>
        <begin position="18"/>
        <end position="86"/>
    </location>
</feature>
<dbReference type="AlphaFoldDB" id="A0A2A2GFR1"/>
<keyword evidence="2" id="KW-0663">Pyridoxal phosphate</keyword>
<dbReference type="RefSeq" id="WP_095640932.1">
    <property type="nucleotide sequence ID" value="NZ_NSJZ01000014.1"/>
</dbReference>
<dbReference type="Pfam" id="PF00155">
    <property type="entry name" value="Aminotran_1_2"/>
    <property type="match status" value="1"/>
</dbReference>
<dbReference type="PANTHER" id="PTHR46577:SF1">
    <property type="entry name" value="HTH-TYPE TRANSCRIPTIONAL REGULATORY PROTEIN GABR"/>
    <property type="match status" value="1"/>
</dbReference>
<name>A0A2A2GFR1_9RHOB</name>
<dbReference type="InterPro" id="IPR004839">
    <property type="entry name" value="Aminotransferase_I/II_large"/>
</dbReference>
<keyword evidence="3" id="KW-0805">Transcription regulation</keyword>
<evidence type="ECO:0000256" key="5">
    <source>
        <dbReference type="ARBA" id="ARBA00023163"/>
    </source>
</evidence>
<keyword evidence="5" id="KW-0804">Transcription</keyword>
<dbReference type="InterPro" id="IPR000524">
    <property type="entry name" value="Tscrpt_reg_HTH_GntR"/>
</dbReference>
<dbReference type="InterPro" id="IPR036388">
    <property type="entry name" value="WH-like_DNA-bd_sf"/>
</dbReference>
<comment type="similarity">
    <text evidence="1">In the C-terminal section; belongs to the class-I pyridoxal-phosphate-dependent aminotransferase family.</text>
</comment>
<keyword evidence="4" id="KW-0238">DNA-binding</keyword>
<dbReference type="CDD" id="cd00609">
    <property type="entry name" value="AAT_like"/>
    <property type="match status" value="1"/>
</dbReference>